<dbReference type="OrthoDB" id="7363897at2"/>
<evidence type="ECO:0008006" key="5">
    <source>
        <dbReference type="Google" id="ProtNLM"/>
    </source>
</evidence>
<keyword evidence="1" id="KW-0614">Plasmid</keyword>
<protein>
    <recommendedName>
        <fullName evidence="5">Secreted protein</fullName>
    </recommendedName>
</protein>
<dbReference type="Proteomes" id="UP000297972">
    <property type="component" value="Unassembled WGS sequence"/>
</dbReference>
<proteinExistence type="predicted"/>
<reference evidence="2 4" key="1">
    <citation type="submission" date="2019-03" db="EMBL/GenBank/DDBJ databases">
        <authorList>
            <person name="Li J."/>
        </authorList>
    </citation>
    <scope>NUCLEOTIDE SEQUENCE [LARGE SCALE GENOMIC DNA]</scope>
    <source>
        <strain evidence="2 4">3058</strain>
    </source>
</reference>
<geneLocation type="plasmid" evidence="1 3">
    <name>unnamed6</name>
</geneLocation>
<reference evidence="1" key="3">
    <citation type="journal article" date="2020" name="Int. J. Syst. Evol. Microbiol.">
        <title>Paracoccus liaowanqingii sp. nov., isolated from Tibetan antelope (Pantholops hodgsonii).</title>
        <authorList>
            <person name="Li J."/>
            <person name="Lu S."/>
            <person name="Jin D."/>
            <person name="Yang J."/>
            <person name="Lai X.H."/>
            <person name="Huang Y."/>
            <person name="Tian Z."/>
            <person name="Dong K."/>
            <person name="Zhang S."/>
            <person name="Lei W."/>
            <person name="Pu J."/>
            <person name="Zhang G."/>
            <person name="Wu X."/>
            <person name="Huang Y."/>
            <person name="Ren Z."/>
            <person name="Wang S."/>
            <person name="Xu J."/>
        </authorList>
    </citation>
    <scope>NUCLEOTIDE SEQUENCE</scope>
    <source>
        <strain evidence="1">2251</strain>
    </source>
</reference>
<organism evidence="2 4">
    <name type="scientific">Paracoccus liaowanqingii</name>
    <dbReference type="NCBI Taxonomy" id="2560053"/>
    <lineage>
        <taxon>Bacteria</taxon>
        <taxon>Pseudomonadati</taxon>
        <taxon>Pseudomonadota</taxon>
        <taxon>Alphaproteobacteria</taxon>
        <taxon>Rhodobacterales</taxon>
        <taxon>Paracoccaceae</taxon>
        <taxon>Paracoccus</taxon>
    </lineage>
</organism>
<accession>A0A4Z1CA67</accession>
<reference evidence="3" key="2">
    <citation type="submission" date="2019-05" db="EMBL/GenBank/DDBJ databases">
        <title>Tamlana fucoidanivorans sp. nov., isolated from the surface of algae collected from Fujian province in China.</title>
        <authorList>
            <person name="Li J."/>
        </authorList>
    </citation>
    <scope>NUCLEOTIDE SEQUENCE [LARGE SCALE GENOMIC DNA]</scope>
    <source>
        <strain evidence="3">2251</strain>
        <plasmid evidence="3">unnamed6</plasmid>
    </source>
</reference>
<dbReference type="AlphaFoldDB" id="A0A4Z1CA67"/>
<dbReference type="EMBL" id="SRPG01000206">
    <property type="protein sequence ID" value="TGN51328.1"/>
    <property type="molecule type" value="Genomic_DNA"/>
</dbReference>
<name>A0A4Z1CA67_9RHOB</name>
<dbReference type="EMBL" id="CP040760">
    <property type="protein sequence ID" value="QDA35902.1"/>
    <property type="molecule type" value="Genomic_DNA"/>
</dbReference>
<dbReference type="Proteomes" id="UP000296374">
    <property type="component" value="Plasmid unnamed6"/>
</dbReference>
<evidence type="ECO:0000313" key="2">
    <source>
        <dbReference type="EMBL" id="TGN51328.1"/>
    </source>
</evidence>
<keyword evidence="4" id="KW-1185">Reference proteome</keyword>
<evidence type="ECO:0000313" key="1">
    <source>
        <dbReference type="EMBL" id="QDA35902.1"/>
    </source>
</evidence>
<gene>
    <name evidence="1" type="ORF">E4191_17285</name>
    <name evidence="2" type="ORF">E4L95_16850</name>
</gene>
<evidence type="ECO:0000313" key="4">
    <source>
        <dbReference type="Proteomes" id="UP000297972"/>
    </source>
</evidence>
<sequence length="74" mass="8690">MIELLISACALSTHIAQPPPQCRDFSLLYDPREVSIVTCMIHGQPQVAMWKETHPTWRVKRWQCRTRDLRESRA</sequence>
<dbReference type="KEGG" id="plia:E4191_17285"/>
<accession>A0A4Y5SQW9</accession>
<evidence type="ECO:0000313" key="3">
    <source>
        <dbReference type="Proteomes" id="UP000296374"/>
    </source>
</evidence>